<keyword evidence="5" id="KW-0449">Lipoprotein</keyword>
<protein>
    <submittedName>
        <fullName evidence="8">Extracellular solute-binding protein</fullName>
    </submittedName>
</protein>
<dbReference type="Pfam" id="PF01547">
    <property type="entry name" value="SBP_bac_1"/>
    <property type="match status" value="1"/>
</dbReference>
<feature type="chain" id="PRO_5039731099" evidence="7">
    <location>
        <begin position="21"/>
        <end position="473"/>
    </location>
</feature>
<evidence type="ECO:0000256" key="1">
    <source>
        <dbReference type="ARBA" id="ARBA00022475"/>
    </source>
</evidence>
<gene>
    <name evidence="8" type="ORF">H9742_00780</name>
</gene>
<dbReference type="InterPro" id="IPR050490">
    <property type="entry name" value="Bact_solute-bd_prot1"/>
</dbReference>
<reference evidence="8" key="2">
    <citation type="submission" date="2021-04" db="EMBL/GenBank/DDBJ databases">
        <authorList>
            <person name="Gilroy R."/>
        </authorList>
    </citation>
    <scope>NUCLEOTIDE SEQUENCE</scope>
    <source>
        <strain evidence="8">CHK195-6426</strain>
    </source>
</reference>
<feature type="region of interest" description="Disordered" evidence="6">
    <location>
        <begin position="29"/>
        <end position="50"/>
    </location>
</feature>
<comment type="caution">
    <text evidence="8">The sequence shown here is derived from an EMBL/GenBank/DDBJ whole genome shotgun (WGS) entry which is preliminary data.</text>
</comment>
<reference evidence="8" key="1">
    <citation type="journal article" date="2021" name="PeerJ">
        <title>Extensive microbial diversity within the chicken gut microbiome revealed by metagenomics and culture.</title>
        <authorList>
            <person name="Gilroy R."/>
            <person name="Ravi A."/>
            <person name="Getino M."/>
            <person name="Pursley I."/>
            <person name="Horton D.L."/>
            <person name="Alikhan N.F."/>
            <person name="Baker D."/>
            <person name="Gharbi K."/>
            <person name="Hall N."/>
            <person name="Watson M."/>
            <person name="Adriaenssens E.M."/>
            <person name="Foster-Nyarko E."/>
            <person name="Jarju S."/>
            <person name="Secka A."/>
            <person name="Antonio M."/>
            <person name="Oren A."/>
            <person name="Chaudhuri R.R."/>
            <person name="La Ragione R."/>
            <person name="Hildebrand F."/>
            <person name="Pallen M.J."/>
        </authorList>
    </citation>
    <scope>NUCLEOTIDE SEQUENCE</scope>
    <source>
        <strain evidence="8">CHK195-6426</strain>
    </source>
</reference>
<dbReference type="PANTHER" id="PTHR43649:SF33">
    <property type="entry name" value="POLYGALACTURONAN_RHAMNOGALACTURONAN-BINDING PROTEIN YTCQ"/>
    <property type="match status" value="1"/>
</dbReference>
<feature type="signal peptide" evidence="7">
    <location>
        <begin position="1"/>
        <end position="20"/>
    </location>
</feature>
<sequence>MKLKKVMALSLAAALTCSLAGCGNETAQTAQSSTTADSKESTETQSGGEDVLEEELGYADIVLGETYADLTASIKVMSHRTDLADTKFPEYIAAFNEMYPNITVEYETITDYAEQALLRIEQSDWDIMMIPAVDKKDLGTYFVPYGDLETVSEQVRFANTWVFDDLVYGIPSTGNAQGIVYNKQVFADAGITQLPTTPDEFMSALQAIKESNPDVIPLYTNYAAEWTMGAWDAYIGGSATGSAAFMNQELIHSASPFSDRGDGTGPYAVYKLLYDAVALGYTEEDYTTTDWEGCKGMINNGEIGCMVLGSWAYSQMVEAGPNGDDIGYMSFPITVDGKQYASAGPDYSYGINVQSSDDNKKAAMVYVKWLTNLSNFSYSEGGIPIDVNGAYPDLYSAFDGIEFVADEAALPGEETYLNDLNTQSELMINAGGNRKIMEIVEHAAQGDMSYDEIMESWNQAWSDAQTTLGIEAQ</sequence>
<accession>A0A9D1UB11</accession>
<dbReference type="PANTHER" id="PTHR43649">
    <property type="entry name" value="ARABINOSE-BINDING PROTEIN-RELATED"/>
    <property type="match status" value="1"/>
</dbReference>
<dbReference type="EMBL" id="DXGH01000003">
    <property type="protein sequence ID" value="HIW80056.1"/>
    <property type="molecule type" value="Genomic_DNA"/>
</dbReference>
<keyword evidence="3" id="KW-0472">Membrane</keyword>
<keyword evidence="4" id="KW-0564">Palmitate</keyword>
<dbReference type="Proteomes" id="UP000824265">
    <property type="component" value="Unassembled WGS sequence"/>
</dbReference>
<proteinExistence type="predicted"/>
<dbReference type="AlphaFoldDB" id="A0A9D1UB11"/>
<evidence type="ECO:0000256" key="5">
    <source>
        <dbReference type="ARBA" id="ARBA00023288"/>
    </source>
</evidence>
<organism evidence="8 9">
    <name type="scientific">Candidatus Acetatifactor stercoripullorum</name>
    <dbReference type="NCBI Taxonomy" id="2838414"/>
    <lineage>
        <taxon>Bacteria</taxon>
        <taxon>Bacillati</taxon>
        <taxon>Bacillota</taxon>
        <taxon>Clostridia</taxon>
        <taxon>Lachnospirales</taxon>
        <taxon>Lachnospiraceae</taxon>
        <taxon>Acetatifactor</taxon>
    </lineage>
</organism>
<evidence type="ECO:0000256" key="4">
    <source>
        <dbReference type="ARBA" id="ARBA00023139"/>
    </source>
</evidence>
<evidence type="ECO:0000313" key="8">
    <source>
        <dbReference type="EMBL" id="HIW80056.1"/>
    </source>
</evidence>
<evidence type="ECO:0000256" key="7">
    <source>
        <dbReference type="SAM" id="SignalP"/>
    </source>
</evidence>
<dbReference type="InterPro" id="IPR006059">
    <property type="entry name" value="SBP"/>
</dbReference>
<dbReference type="Gene3D" id="3.40.190.10">
    <property type="entry name" value="Periplasmic binding protein-like II"/>
    <property type="match status" value="2"/>
</dbReference>
<evidence type="ECO:0000256" key="2">
    <source>
        <dbReference type="ARBA" id="ARBA00022729"/>
    </source>
</evidence>
<evidence type="ECO:0000313" key="9">
    <source>
        <dbReference type="Proteomes" id="UP000824265"/>
    </source>
</evidence>
<name>A0A9D1UB11_9FIRM</name>
<dbReference type="PROSITE" id="PS51257">
    <property type="entry name" value="PROKAR_LIPOPROTEIN"/>
    <property type="match status" value="1"/>
</dbReference>
<evidence type="ECO:0000256" key="6">
    <source>
        <dbReference type="SAM" id="MobiDB-lite"/>
    </source>
</evidence>
<dbReference type="SUPFAM" id="SSF53850">
    <property type="entry name" value="Periplasmic binding protein-like II"/>
    <property type="match status" value="1"/>
</dbReference>
<keyword evidence="1" id="KW-1003">Cell membrane</keyword>
<keyword evidence="2 7" id="KW-0732">Signal</keyword>
<evidence type="ECO:0000256" key="3">
    <source>
        <dbReference type="ARBA" id="ARBA00023136"/>
    </source>
</evidence>